<dbReference type="GeneID" id="9499696"/>
<keyword evidence="4" id="KW-1133">Transmembrane helix</keyword>
<reference evidence="6 7" key="1">
    <citation type="journal article" date="2010" name="Appl. Environ. Microbiol.">
        <title>The genome sequence of the crenarchaeon Acidilobus saccharovorans supports a new order, Acidilobales, and suggests an important ecological role in terrestrial acidic hot springs.</title>
        <authorList>
            <person name="Mardanov A.V."/>
            <person name="Svetlitchnyi V.A."/>
            <person name="Beletsky A.V."/>
            <person name="Prokofeva M.I."/>
            <person name="Bonch-Osmolovskaya E.A."/>
            <person name="Ravin N.V."/>
            <person name="Skryabin K.G."/>
        </authorList>
    </citation>
    <scope>NUCLEOTIDE SEQUENCE [LARGE SCALE GENOMIC DNA]</scope>
    <source>
        <strain evidence="7">DSM 16705 / JCM 18335 / VKM B-2471 / 345-15</strain>
    </source>
</reference>
<name>D9PZ55_ACIS3</name>
<dbReference type="GO" id="GO:0022857">
    <property type="term" value="F:transmembrane transporter activity"/>
    <property type="evidence" value="ECO:0007669"/>
    <property type="project" value="InterPro"/>
</dbReference>
<dbReference type="OrthoDB" id="117970at2157"/>
<keyword evidence="3" id="KW-1003">Cell membrane</keyword>
<keyword evidence="6" id="KW-0762">Sugar transport</keyword>
<evidence type="ECO:0000256" key="4">
    <source>
        <dbReference type="SAM" id="Phobius"/>
    </source>
</evidence>
<evidence type="ECO:0000256" key="3">
    <source>
        <dbReference type="ARBA" id="ARBA00022475"/>
    </source>
</evidence>
<dbReference type="AlphaFoldDB" id="D9PZ55"/>
<dbReference type="Gene3D" id="1.20.1250.20">
    <property type="entry name" value="MFS general substrate transporter like domains"/>
    <property type="match status" value="2"/>
</dbReference>
<feature type="domain" description="Major facilitator superfamily (MFS) profile" evidence="5">
    <location>
        <begin position="14"/>
        <end position="423"/>
    </location>
</feature>
<dbReference type="GO" id="GO:0005886">
    <property type="term" value="C:plasma membrane"/>
    <property type="evidence" value="ECO:0007669"/>
    <property type="project" value="UniProtKB-SubCell"/>
</dbReference>
<feature type="transmembrane region" description="Helical" evidence="4">
    <location>
        <begin position="191"/>
        <end position="210"/>
    </location>
</feature>
<evidence type="ECO:0000313" key="6">
    <source>
        <dbReference type="EMBL" id="ADL19842.1"/>
    </source>
</evidence>
<dbReference type="STRING" id="666510.ASAC_1437"/>
<keyword evidence="4" id="KW-0812">Transmembrane</keyword>
<sequence>MSGSSKSLGEALKLAISANLGWGFELFDFVVYLYAGTTMAELFFPSSVKIASLLEFYLTLVIGYLARPVGGVIFGHYGDRLGRKRLWFVSLLGMGISTIAIGFLPTYAAIGIAAPIAIVLLRVVQGLFVAGEWSGGMTFVVENAPDHLRGLLGGIQQGGAALGLIFAAIASEVASYFAPTPAQFASYGWRVMFWFGAIPLAIALAVRWRVSESVEWLAKARGDPEKVPILTVFRRWWSLVIISTLIIVGEATVYYGVVAFMPDFLQNNVGMPSGEIAMVVLVTNIVWFVTSPLFGYISDIIRSRKLYLAAAYALIAATSYPVLRMLYSGSYAAALAAGAVVGLLFSWQYAVLPAFLGENISTRVRYSYIAFVINVGVALSSLAPFAVTYLGYRINNTPLANILVAIGAAVLAMTFTLASPRDRIGAPLM</sequence>
<feature type="transmembrane region" description="Helical" evidence="4">
    <location>
        <begin position="398"/>
        <end position="419"/>
    </location>
</feature>
<dbReference type="PANTHER" id="PTHR43045">
    <property type="entry name" value="SHIKIMATE TRANSPORTER"/>
    <property type="match status" value="1"/>
</dbReference>
<feature type="transmembrane region" description="Helical" evidence="4">
    <location>
        <begin position="110"/>
        <end position="130"/>
    </location>
</feature>
<dbReference type="EMBL" id="CP001742">
    <property type="protein sequence ID" value="ADL19842.1"/>
    <property type="molecule type" value="Genomic_DNA"/>
</dbReference>
<dbReference type="RefSeq" id="WP_013267354.1">
    <property type="nucleotide sequence ID" value="NC_014374.1"/>
</dbReference>
<protein>
    <submittedName>
        <fullName evidence="6">Permease, sugar transport protein, putative</fullName>
    </submittedName>
</protein>
<feature type="transmembrane region" description="Helical" evidence="4">
    <location>
        <begin position="86"/>
        <end position="104"/>
    </location>
</feature>
<feature type="transmembrane region" description="Helical" evidence="4">
    <location>
        <begin position="54"/>
        <end position="74"/>
    </location>
</feature>
<dbReference type="PROSITE" id="PS50850">
    <property type="entry name" value="MFS"/>
    <property type="match status" value="1"/>
</dbReference>
<evidence type="ECO:0000256" key="1">
    <source>
        <dbReference type="ARBA" id="ARBA00004651"/>
    </source>
</evidence>
<feature type="transmembrane region" description="Helical" evidence="4">
    <location>
        <begin position="333"/>
        <end position="356"/>
    </location>
</feature>
<dbReference type="eggNOG" id="arCOG02691">
    <property type="taxonomic scope" value="Archaea"/>
</dbReference>
<dbReference type="InterPro" id="IPR020846">
    <property type="entry name" value="MFS_dom"/>
</dbReference>
<dbReference type="KEGG" id="asc:ASAC_1437"/>
<comment type="subcellular location">
    <subcellularLocation>
        <location evidence="1">Cell membrane</location>
        <topology evidence="1">Multi-pass membrane protein</topology>
    </subcellularLocation>
</comment>
<dbReference type="SUPFAM" id="SSF103473">
    <property type="entry name" value="MFS general substrate transporter"/>
    <property type="match status" value="1"/>
</dbReference>
<dbReference type="HOGENOM" id="CLU_001265_39_0_2"/>
<feature type="transmembrane region" description="Helical" evidence="4">
    <location>
        <begin position="12"/>
        <end position="34"/>
    </location>
</feature>
<feature type="transmembrane region" description="Helical" evidence="4">
    <location>
        <begin position="276"/>
        <end position="294"/>
    </location>
</feature>
<proteinExistence type="predicted"/>
<gene>
    <name evidence="6" type="ordered locus">ASAC_1437</name>
</gene>
<dbReference type="InterPro" id="IPR036259">
    <property type="entry name" value="MFS_trans_sf"/>
</dbReference>
<dbReference type="InParanoid" id="D9PZ55"/>
<dbReference type="InterPro" id="IPR011701">
    <property type="entry name" value="MFS"/>
</dbReference>
<accession>D9PZ55</accession>
<keyword evidence="4" id="KW-0472">Membrane</keyword>
<evidence type="ECO:0000256" key="2">
    <source>
        <dbReference type="ARBA" id="ARBA00022448"/>
    </source>
</evidence>
<organism evidence="6 7">
    <name type="scientific">Acidilobus saccharovorans (strain DSM 16705 / JCM 18335 / VKM B-2471 / 345-15)</name>
    <dbReference type="NCBI Taxonomy" id="666510"/>
    <lineage>
        <taxon>Archaea</taxon>
        <taxon>Thermoproteota</taxon>
        <taxon>Thermoprotei</taxon>
        <taxon>Acidilobales</taxon>
        <taxon>Acidilobaceae</taxon>
        <taxon>Acidilobus</taxon>
    </lineage>
</organism>
<feature type="transmembrane region" description="Helical" evidence="4">
    <location>
        <begin position="236"/>
        <end position="256"/>
    </location>
</feature>
<dbReference type="FunCoup" id="D9PZ55">
    <property type="interactions" value="1"/>
</dbReference>
<feature type="transmembrane region" description="Helical" evidence="4">
    <location>
        <begin position="306"/>
        <end position="327"/>
    </location>
</feature>
<keyword evidence="7" id="KW-1185">Reference proteome</keyword>
<dbReference type="Pfam" id="PF07690">
    <property type="entry name" value="MFS_1"/>
    <property type="match status" value="1"/>
</dbReference>
<keyword evidence="2" id="KW-0813">Transport</keyword>
<dbReference type="PANTHER" id="PTHR43045:SF1">
    <property type="entry name" value="SHIKIMATE TRANSPORTER"/>
    <property type="match status" value="1"/>
</dbReference>
<dbReference type="Proteomes" id="UP000000346">
    <property type="component" value="Chromosome"/>
</dbReference>
<evidence type="ECO:0000313" key="7">
    <source>
        <dbReference type="Proteomes" id="UP000000346"/>
    </source>
</evidence>
<feature type="transmembrane region" description="Helical" evidence="4">
    <location>
        <begin position="151"/>
        <end position="171"/>
    </location>
</feature>
<feature type="transmembrane region" description="Helical" evidence="4">
    <location>
        <begin position="368"/>
        <end position="392"/>
    </location>
</feature>
<evidence type="ECO:0000259" key="5">
    <source>
        <dbReference type="PROSITE" id="PS50850"/>
    </source>
</evidence>